<dbReference type="EMBL" id="JBHULM010000007">
    <property type="protein sequence ID" value="MFD2541616.1"/>
    <property type="molecule type" value="Genomic_DNA"/>
</dbReference>
<keyword evidence="1" id="KW-0812">Transmembrane</keyword>
<feature type="transmembrane region" description="Helical" evidence="1">
    <location>
        <begin position="338"/>
        <end position="361"/>
    </location>
</feature>
<name>A0ABW5JXY4_9FLAO</name>
<accession>A0ABW5JXY4</accession>
<gene>
    <name evidence="2" type="ORF">ACFSSB_04730</name>
</gene>
<dbReference type="RefSeq" id="WP_379901513.1">
    <property type="nucleotide sequence ID" value="NZ_JBHULM010000007.1"/>
</dbReference>
<feature type="transmembrane region" description="Helical" evidence="1">
    <location>
        <begin position="305"/>
        <end position="326"/>
    </location>
</feature>
<keyword evidence="1" id="KW-0472">Membrane</keyword>
<protein>
    <submittedName>
        <fullName evidence="2">DUF3667 domain-containing protein</fullName>
    </submittedName>
</protein>
<evidence type="ECO:0000256" key="1">
    <source>
        <dbReference type="SAM" id="Phobius"/>
    </source>
</evidence>
<dbReference type="InterPro" id="IPR022134">
    <property type="entry name" value="DUF3667"/>
</dbReference>
<sequence length="363" mass="42458">MSVQLKNCKNCEKPFDEAYEFCPHCGQKDKDDLTLGLLFYNTISNYFSFDARFFKSFFPLLFKPGYLAEKFIAGKRLLYLHPAQMYLFVAIVFFFLNSFRVNTWSNQFDKEVGKVFNQVKELDINTGDPVKDSLNLITLTDRIQQDSLDRIEVRKVLQENKIYTGFTDKQIDSIVSGENFRAVDFSLDEFKKLDSLIAKNTPDAIIYKELGLKESDGNLKKRFYSQGLKFYKQRKAGGIFQTFFDTMSIAMFFILPIFALLLKLFFRKSGRYAHHLVFSFYYFAFLFTVFSLIIGVNYMVDIPDWIDNLIVLSTFIYLFIAIKRFYKQGWFKSFLKTSFVTLFFIPVAFTAGCIVLVFAVMNF</sequence>
<evidence type="ECO:0000313" key="2">
    <source>
        <dbReference type="EMBL" id="MFD2541616.1"/>
    </source>
</evidence>
<proteinExistence type="predicted"/>
<feature type="transmembrane region" description="Helical" evidence="1">
    <location>
        <begin position="247"/>
        <end position="266"/>
    </location>
</feature>
<dbReference type="Proteomes" id="UP001597467">
    <property type="component" value="Unassembled WGS sequence"/>
</dbReference>
<feature type="transmembrane region" description="Helical" evidence="1">
    <location>
        <begin position="278"/>
        <end position="299"/>
    </location>
</feature>
<feature type="transmembrane region" description="Helical" evidence="1">
    <location>
        <begin position="77"/>
        <end position="96"/>
    </location>
</feature>
<reference evidence="3" key="1">
    <citation type="journal article" date="2019" name="Int. J. Syst. Evol. Microbiol.">
        <title>The Global Catalogue of Microorganisms (GCM) 10K type strain sequencing project: providing services to taxonomists for standard genome sequencing and annotation.</title>
        <authorList>
            <consortium name="The Broad Institute Genomics Platform"/>
            <consortium name="The Broad Institute Genome Sequencing Center for Infectious Disease"/>
            <person name="Wu L."/>
            <person name="Ma J."/>
        </authorList>
    </citation>
    <scope>NUCLEOTIDE SEQUENCE [LARGE SCALE GENOMIC DNA]</scope>
    <source>
        <strain evidence="3">KCTC 42808</strain>
    </source>
</reference>
<comment type="caution">
    <text evidence="2">The sequence shown here is derived from an EMBL/GenBank/DDBJ whole genome shotgun (WGS) entry which is preliminary data.</text>
</comment>
<organism evidence="2 3">
    <name type="scientific">Lacinutrix gracilariae</name>
    <dbReference type="NCBI Taxonomy" id="1747198"/>
    <lineage>
        <taxon>Bacteria</taxon>
        <taxon>Pseudomonadati</taxon>
        <taxon>Bacteroidota</taxon>
        <taxon>Flavobacteriia</taxon>
        <taxon>Flavobacteriales</taxon>
        <taxon>Flavobacteriaceae</taxon>
        <taxon>Lacinutrix</taxon>
    </lineage>
</organism>
<keyword evidence="3" id="KW-1185">Reference proteome</keyword>
<dbReference type="Pfam" id="PF12412">
    <property type="entry name" value="DUF3667"/>
    <property type="match status" value="1"/>
</dbReference>
<keyword evidence="1" id="KW-1133">Transmembrane helix</keyword>
<evidence type="ECO:0000313" key="3">
    <source>
        <dbReference type="Proteomes" id="UP001597467"/>
    </source>
</evidence>